<keyword evidence="1" id="KW-0732">Signal</keyword>
<name>A0A1H6KGY0_9FLAO</name>
<protein>
    <submittedName>
        <fullName evidence="3">Putative beta-lactamase-inhibitor-like, PepSY-like</fullName>
    </submittedName>
</protein>
<reference evidence="3 4" key="1">
    <citation type="submission" date="2016-10" db="EMBL/GenBank/DDBJ databases">
        <authorList>
            <person name="de Groot N.N."/>
        </authorList>
    </citation>
    <scope>NUCLEOTIDE SEQUENCE [LARGE SCALE GENOMIC DNA]</scope>
    <source>
        <strain evidence="3 4">CGMCC 1.10825</strain>
    </source>
</reference>
<dbReference type="Proteomes" id="UP000199634">
    <property type="component" value="Unassembled WGS sequence"/>
</dbReference>
<keyword evidence="4" id="KW-1185">Reference proteome</keyword>
<dbReference type="Pfam" id="PF11396">
    <property type="entry name" value="PepSY_like"/>
    <property type="match status" value="1"/>
</dbReference>
<feature type="domain" description="Putative beta-lactamase-inhibitor-like PepSY-like" evidence="2">
    <location>
        <begin position="58"/>
        <end position="138"/>
    </location>
</feature>
<dbReference type="EMBL" id="FNXE01000013">
    <property type="protein sequence ID" value="SEH74627.1"/>
    <property type="molecule type" value="Genomic_DNA"/>
</dbReference>
<dbReference type="AlphaFoldDB" id="A0A1H6KGY0"/>
<dbReference type="SUPFAM" id="SSF160574">
    <property type="entry name" value="BT0923-like"/>
    <property type="match status" value="1"/>
</dbReference>
<evidence type="ECO:0000259" key="2">
    <source>
        <dbReference type="Pfam" id="PF11396"/>
    </source>
</evidence>
<evidence type="ECO:0000313" key="3">
    <source>
        <dbReference type="EMBL" id="SEH74627.1"/>
    </source>
</evidence>
<dbReference type="Gene3D" id="3.40.1420.30">
    <property type="match status" value="1"/>
</dbReference>
<organism evidence="3 4">
    <name type="scientific">Paenimyroides marinum</name>
    <dbReference type="NCBI Taxonomy" id="1159016"/>
    <lineage>
        <taxon>Bacteria</taxon>
        <taxon>Pseudomonadati</taxon>
        <taxon>Bacteroidota</taxon>
        <taxon>Flavobacteriia</taxon>
        <taxon>Flavobacteriales</taxon>
        <taxon>Flavobacteriaceae</taxon>
        <taxon>Paenimyroides</taxon>
    </lineage>
</organism>
<evidence type="ECO:0000256" key="1">
    <source>
        <dbReference type="SAM" id="SignalP"/>
    </source>
</evidence>
<sequence>MKKLVVAIALLVGSVTFAQDRVITFSELPKAGQQFITKYFGAKQVSLVTLDDDYLSKDYELVLTNGTKIEFAGNGEWKEVDGKRNAIPTGFIPKNILSYVKKSFPNTEIVKIERERLGYSVELTNGLDLDFNSKGDFLRVDD</sequence>
<accession>A0A1H6KGY0</accession>
<gene>
    <name evidence="3" type="ORF">SAMN02927937_01180</name>
</gene>
<dbReference type="STRING" id="1159016.SAMN02927937_01180"/>
<feature type="signal peptide" evidence="1">
    <location>
        <begin position="1"/>
        <end position="18"/>
    </location>
</feature>
<dbReference type="InterPro" id="IPR021533">
    <property type="entry name" value="PepSY-like"/>
</dbReference>
<proteinExistence type="predicted"/>
<evidence type="ECO:0000313" key="4">
    <source>
        <dbReference type="Proteomes" id="UP000199634"/>
    </source>
</evidence>
<feature type="chain" id="PRO_5011639546" evidence="1">
    <location>
        <begin position="19"/>
        <end position="142"/>
    </location>
</feature>